<dbReference type="InterPro" id="IPR025542">
    <property type="entry name" value="YacH"/>
</dbReference>
<dbReference type="GO" id="GO:1990170">
    <property type="term" value="P:stress response to cadmium ion"/>
    <property type="evidence" value="ECO:0007669"/>
    <property type="project" value="TreeGrafter"/>
</dbReference>
<dbReference type="PANTHER" id="PTHR38430:SF1">
    <property type="entry name" value="PROTEIN-ARGININE KINASE ACTIVATOR PROTEIN"/>
    <property type="match status" value="1"/>
</dbReference>
<organism evidence="2 3">
    <name type="scientific">Qingrenia yutianensis</name>
    <dbReference type="NCBI Taxonomy" id="2763676"/>
    <lineage>
        <taxon>Bacteria</taxon>
        <taxon>Bacillati</taxon>
        <taxon>Bacillota</taxon>
        <taxon>Clostridia</taxon>
        <taxon>Eubacteriales</taxon>
        <taxon>Oscillospiraceae</taxon>
        <taxon>Qingrenia</taxon>
    </lineage>
</organism>
<evidence type="ECO:0000313" key="3">
    <source>
        <dbReference type="Proteomes" id="UP000647416"/>
    </source>
</evidence>
<dbReference type="GO" id="GO:0008270">
    <property type="term" value="F:zinc ion binding"/>
    <property type="evidence" value="ECO:0007669"/>
    <property type="project" value="TreeGrafter"/>
</dbReference>
<dbReference type="GO" id="GO:1990169">
    <property type="term" value="P:stress response to copper ion"/>
    <property type="evidence" value="ECO:0007669"/>
    <property type="project" value="TreeGrafter"/>
</dbReference>
<dbReference type="GO" id="GO:0050897">
    <property type="term" value="F:cobalt ion binding"/>
    <property type="evidence" value="ECO:0007669"/>
    <property type="project" value="TreeGrafter"/>
</dbReference>
<dbReference type="PIRSF" id="PIRSF015034">
    <property type="entry name" value="YacH"/>
    <property type="match status" value="1"/>
</dbReference>
<comment type="caution">
    <text evidence="2">The sequence shown here is derived from an EMBL/GenBank/DDBJ whole genome shotgun (WGS) entry which is preliminary data.</text>
</comment>
<dbReference type="PANTHER" id="PTHR38430">
    <property type="entry name" value="PROTEIN-ARGININE KINASE ACTIVATOR PROTEIN"/>
    <property type="match status" value="1"/>
</dbReference>
<name>A0A926IN43_9FIRM</name>
<dbReference type="Proteomes" id="UP000647416">
    <property type="component" value="Unassembled WGS sequence"/>
</dbReference>
<gene>
    <name evidence="2" type="ORF">H8706_07560</name>
</gene>
<dbReference type="AlphaFoldDB" id="A0A926IN43"/>
<dbReference type="PROSITE" id="PS50151">
    <property type="entry name" value="UVR"/>
    <property type="match status" value="1"/>
</dbReference>
<evidence type="ECO:0000313" key="2">
    <source>
        <dbReference type="EMBL" id="MBC8596727.1"/>
    </source>
</evidence>
<keyword evidence="3" id="KW-1185">Reference proteome</keyword>
<dbReference type="SUPFAM" id="SSF46600">
    <property type="entry name" value="C-terminal UvrC-binding domain of UvrB"/>
    <property type="match status" value="1"/>
</dbReference>
<sequence>MLCQKCGKREANFHYTQMVNNVKAEVRLCSECAEKMGLTKGLSMGFDDDFGFNSLLNSFFSPRGTSSIFNTLESAFNRPRMFKIDGDKIYRNEFESELDKMFTGFGEEAAKANGENKEKNEKSDGGKIENLRAGLKKAIEQERFEDAAKIRDEIKEIEKGDNKKEE</sequence>
<dbReference type="InterPro" id="IPR036876">
    <property type="entry name" value="UVR_dom_sf"/>
</dbReference>
<dbReference type="GO" id="GO:0005507">
    <property type="term" value="F:copper ion binding"/>
    <property type="evidence" value="ECO:0007669"/>
    <property type="project" value="TreeGrafter"/>
</dbReference>
<dbReference type="InterPro" id="IPR001943">
    <property type="entry name" value="UVR_dom"/>
</dbReference>
<reference evidence="2" key="1">
    <citation type="submission" date="2020-08" db="EMBL/GenBank/DDBJ databases">
        <title>Genome public.</title>
        <authorList>
            <person name="Liu C."/>
            <person name="Sun Q."/>
        </authorList>
    </citation>
    <scope>NUCLEOTIDE SEQUENCE</scope>
    <source>
        <strain evidence="2">NSJ-50</strain>
    </source>
</reference>
<dbReference type="Pfam" id="PF02151">
    <property type="entry name" value="UVR"/>
    <property type="match status" value="1"/>
</dbReference>
<evidence type="ECO:0000259" key="1">
    <source>
        <dbReference type="PROSITE" id="PS50151"/>
    </source>
</evidence>
<dbReference type="Gene3D" id="4.10.860.10">
    <property type="entry name" value="UVR domain"/>
    <property type="match status" value="1"/>
</dbReference>
<protein>
    <submittedName>
        <fullName evidence="2">UvrB/UvrC motif-containing protein</fullName>
    </submittedName>
</protein>
<proteinExistence type="predicted"/>
<dbReference type="RefSeq" id="WP_262432142.1">
    <property type="nucleotide sequence ID" value="NZ_JACRTE010000007.1"/>
</dbReference>
<dbReference type="EMBL" id="JACRTE010000007">
    <property type="protein sequence ID" value="MBC8596727.1"/>
    <property type="molecule type" value="Genomic_DNA"/>
</dbReference>
<accession>A0A926IN43</accession>
<dbReference type="GO" id="GO:0046870">
    <property type="term" value="F:cadmium ion binding"/>
    <property type="evidence" value="ECO:0007669"/>
    <property type="project" value="TreeGrafter"/>
</dbReference>
<feature type="domain" description="UVR" evidence="1">
    <location>
        <begin position="125"/>
        <end position="160"/>
    </location>
</feature>